<protein>
    <submittedName>
        <fullName evidence="4">Unannotated protein</fullName>
    </submittedName>
</protein>
<dbReference type="EMBL" id="CAEZZZ010000059">
    <property type="protein sequence ID" value="CAB4782511.1"/>
    <property type="molecule type" value="Genomic_DNA"/>
</dbReference>
<dbReference type="EMBL" id="CAFBJH010000014">
    <property type="protein sequence ID" value="CAB4848735.1"/>
    <property type="molecule type" value="Genomic_DNA"/>
</dbReference>
<dbReference type="GO" id="GO:1904680">
    <property type="term" value="F:peptide transmembrane transporter activity"/>
    <property type="evidence" value="ECO:0007669"/>
    <property type="project" value="TreeGrafter"/>
</dbReference>
<dbReference type="AlphaFoldDB" id="A0A6J6WBY4"/>
<dbReference type="SUPFAM" id="SSF53850">
    <property type="entry name" value="Periplasmic binding protein-like II"/>
    <property type="match status" value="1"/>
</dbReference>
<organism evidence="4">
    <name type="scientific">freshwater metagenome</name>
    <dbReference type="NCBI Taxonomy" id="449393"/>
    <lineage>
        <taxon>unclassified sequences</taxon>
        <taxon>metagenomes</taxon>
        <taxon>ecological metagenomes</taxon>
    </lineage>
</organism>
<proteinExistence type="predicted"/>
<accession>A0A6J6WBY4</accession>
<evidence type="ECO:0000313" key="3">
    <source>
        <dbReference type="EMBL" id="CAB4692446.1"/>
    </source>
</evidence>
<dbReference type="Pfam" id="PF00496">
    <property type="entry name" value="SBP_bac_5"/>
    <property type="match status" value="1"/>
</dbReference>
<dbReference type="EMBL" id="CAFBQZ010000023">
    <property type="protein sequence ID" value="CAB5071584.1"/>
    <property type="molecule type" value="Genomic_DNA"/>
</dbReference>
<evidence type="ECO:0000313" key="2">
    <source>
        <dbReference type="EMBL" id="CAB4581331.1"/>
    </source>
</evidence>
<evidence type="ECO:0000259" key="1">
    <source>
        <dbReference type="Pfam" id="PF00496"/>
    </source>
</evidence>
<dbReference type="Gene3D" id="3.90.76.10">
    <property type="entry name" value="Dipeptide-binding Protein, Domain 1"/>
    <property type="match status" value="1"/>
</dbReference>
<dbReference type="Gene3D" id="3.40.190.10">
    <property type="entry name" value="Periplasmic binding protein-like II"/>
    <property type="match status" value="1"/>
</dbReference>
<evidence type="ECO:0000313" key="4">
    <source>
        <dbReference type="EMBL" id="CAB4782511.1"/>
    </source>
</evidence>
<dbReference type="Gene3D" id="3.10.105.10">
    <property type="entry name" value="Dipeptide-binding Protein, Domain 3"/>
    <property type="match status" value="1"/>
</dbReference>
<feature type="domain" description="Solute-binding protein family 5" evidence="1">
    <location>
        <begin position="104"/>
        <end position="502"/>
    </location>
</feature>
<dbReference type="EMBL" id="CAEZXT010000013">
    <property type="protein sequence ID" value="CAB4692446.1"/>
    <property type="molecule type" value="Genomic_DNA"/>
</dbReference>
<name>A0A6J6WBY4_9ZZZZ</name>
<dbReference type="EMBL" id="CAEZUA010000006">
    <property type="protein sequence ID" value="CAB4581331.1"/>
    <property type="molecule type" value="Genomic_DNA"/>
</dbReference>
<dbReference type="GO" id="GO:0015833">
    <property type="term" value="P:peptide transport"/>
    <property type="evidence" value="ECO:0007669"/>
    <property type="project" value="TreeGrafter"/>
</dbReference>
<gene>
    <name evidence="2" type="ORF">UFOPK1773_00178</name>
    <name evidence="3" type="ORF">UFOPK2589_00354</name>
    <name evidence="4" type="ORF">UFOPK2931_00880</name>
    <name evidence="5" type="ORF">UFOPK3287_00379</name>
    <name evidence="6" type="ORF">UFOPK4372_00459</name>
</gene>
<evidence type="ECO:0000313" key="5">
    <source>
        <dbReference type="EMBL" id="CAB4848735.1"/>
    </source>
</evidence>
<dbReference type="InterPro" id="IPR000914">
    <property type="entry name" value="SBP_5_dom"/>
</dbReference>
<sequence>MNKKRILRSVIASTAAVAVVGLGMYVPAQAATRSTVIVIESNTMTALNCNTPDTNIVINCDVSYLTQMGFQHYDDHKKLVKNTTFGSYKIVKNTKKDFRVQYTVAPGRVWSDGTPINGIDLMLQHVLSSSAFAKKAGLPDPKDPDASPAFNSGGYDGVYDNHVVGIPVLSDDKMSITVSYDAQIPDWELNGPGGPYQVHVLELLAAGKTALGTAAENAAAKEKFYTDVTTYNKAALEKMGTAYNEAWNVLSVDKTTNPLLLVGNGAYLVESAVKDQRVTMTLNPKYNSGPATSGITTIVLNSNVADGSPAAQALANKDIDIYQGQPTADAVAQLRAVKGTTLNIQGSVAYEHIELRSGTNFGETDPYTGPFSDAVDKAKAKDLRTAFLLAYPRQEIVDKLMKAIDPKAVVIGSTITMPLDEGYAGVIAGNGSAKYLAGTQKTRTAAALKLVQKYYPTAGPNNQPVKINLLWGSPGNARRASEAALVIAEEKKAGFAVTAPATKGWGGKLASSAYDAHFFIFDSTAALQDGQACGIYKSTGGSNYTGFNNPAVDAICNILQAKQVSPSEARRLRMNMEKYAMDDAVVAGIFQNPNVTGWDSALSGIKPAPFSPSLFWNFWEWHY</sequence>
<dbReference type="InterPro" id="IPR039424">
    <property type="entry name" value="SBP_5"/>
</dbReference>
<dbReference type="PANTHER" id="PTHR30290:SF83">
    <property type="entry name" value="ABC TRANSPORTER SUBSTRATE-BINDING PROTEIN"/>
    <property type="match status" value="1"/>
</dbReference>
<dbReference type="PANTHER" id="PTHR30290">
    <property type="entry name" value="PERIPLASMIC BINDING COMPONENT OF ABC TRANSPORTER"/>
    <property type="match status" value="1"/>
</dbReference>
<reference evidence="4" key="1">
    <citation type="submission" date="2020-05" db="EMBL/GenBank/DDBJ databases">
        <authorList>
            <person name="Chiriac C."/>
            <person name="Salcher M."/>
            <person name="Ghai R."/>
            <person name="Kavagutti S V."/>
        </authorList>
    </citation>
    <scope>NUCLEOTIDE SEQUENCE</scope>
</reference>
<evidence type="ECO:0000313" key="6">
    <source>
        <dbReference type="EMBL" id="CAB5071584.1"/>
    </source>
</evidence>